<dbReference type="Pfam" id="PF00348">
    <property type="entry name" value="polyprenyl_synt"/>
    <property type="match status" value="1"/>
</dbReference>
<dbReference type="GO" id="GO:0046872">
    <property type="term" value="F:metal ion binding"/>
    <property type="evidence" value="ECO:0007669"/>
    <property type="project" value="UniProtKB-KW"/>
</dbReference>
<dbReference type="PANTHER" id="PTHR11525">
    <property type="entry name" value="FARNESYL-PYROPHOSPHATE SYNTHETASE"/>
    <property type="match status" value="1"/>
</dbReference>
<evidence type="ECO:0000256" key="5">
    <source>
        <dbReference type="RuleBase" id="RU004466"/>
    </source>
</evidence>
<keyword evidence="2 5" id="KW-0808">Transferase</keyword>
<evidence type="ECO:0000256" key="2">
    <source>
        <dbReference type="ARBA" id="ARBA00022679"/>
    </source>
</evidence>
<dbReference type="AlphaFoldDB" id="A0A1F5E4U7"/>
<dbReference type="GO" id="GO:0005737">
    <property type="term" value="C:cytoplasm"/>
    <property type="evidence" value="ECO:0007669"/>
    <property type="project" value="TreeGrafter"/>
</dbReference>
<dbReference type="Proteomes" id="UP000177006">
    <property type="component" value="Unassembled WGS sequence"/>
</dbReference>
<dbReference type="STRING" id="1797457.A2160_00690"/>
<evidence type="ECO:0000256" key="3">
    <source>
        <dbReference type="ARBA" id="ARBA00022723"/>
    </source>
</evidence>
<comment type="similarity">
    <text evidence="5">Belongs to the FPP/GGPP synthase family.</text>
</comment>
<evidence type="ECO:0008006" key="8">
    <source>
        <dbReference type="Google" id="ProtNLM"/>
    </source>
</evidence>
<evidence type="ECO:0000313" key="6">
    <source>
        <dbReference type="EMBL" id="OGD62294.1"/>
    </source>
</evidence>
<keyword evidence="3" id="KW-0479">Metal-binding</keyword>
<dbReference type="SFLD" id="SFLDS00005">
    <property type="entry name" value="Isoprenoid_Synthase_Type_I"/>
    <property type="match status" value="1"/>
</dbReference>
<reference evidence="6 7" key="1">
    <citation type="journal article" date="2016" name="Nat. Commun.">
        <title>Thousands of microbial genomes shed light on interconnected biogeochemical processes in an aquifer system.</title>
        <authorList>
            <person name="Anantharaman K."/>
            <person name="Brown C.T."/>
            <person name="Hug L.A."/>
            <person name="Sharon I."/>
            <person name="Castelle C.J."/>
            <person name="Probst A.J."/>
            <person name="Thomas B.C."/>
            <person name="Singh A."/>
            <person name="Wilkins M.J."/>
            <person name="Karaoz U."/>
            <person name="Brodie E.L."/>
            <person name="Williams K.H."/>
            <person name="Hubbard S.S."/>
            <person name="Banfield J.F."/>
        </authorList>
    </citation>
    <scope>NUCLEOTIDE SEQUENCE [LARGE SCALE GENOMIC DNA]</scope>
</reference>
<comment type="caution">
    <text evidence="6">The sequence shown here is derived from an EMBL/GenBank/DDBJ whole genome shotgun (WGS) entry which is preliminary data.</text>
</comment>
<dbReference type="InterPro" id="IPR033749">
    <property type="entry name" value="Polyprenyl_synt_CS"/>
</dbReference>
<dbReference type="GO" id="GO:0045337">
    <property type="term" value="P:farnesyl diphosphate biosynthetic process"/>
    <property type="evidence" value="ECO:0007669"/>
    <property type="project" value="TreeGrafter"/>
</dbReference>
<keyword evidence="4" id="KW-0460">Magnesium</keyword>
<dbReference type="PANTHER" id="PTHR11525:SF0">
    <property type="entry name" value="FARNESYL PYROPHOSPHATE SYNTHASE"/>
    <property type="match status" value="1"/>
</dbReference>
<accession>A0A1F5E4U7</accession>
<comment type="cofactor">
    <cofactor evidence="1">
        <name>Mg(2+)</name>
        <dbReference type="ChEBI" id="CHEBI:18420"/>
    </cofactor>
</comment>
<proteinExistence type="inferred from homology"/>
<evidence type="ECO:0000313" key="7">
    <source>
        <dbReference type="Proteomes" id="UP000177006"/>
    </source>
</evidence>
<dbReference type="PROSITE" id="PS00444">
    <property type="entry name" value="POLYPRENYL_SYNTHASE_2"/>
    <property type="match status" value="1"/>
</dbReference>
<organism evidence="6 7">
    <name type="scientific">Candidatus Beckwithbacteria bacterium RBG_13_42_9</name>
    <dbReference type="NCBI Taxonomy" id="1797457"/>
    <lineage>
        <taxon>Bacteria</taxon>
        <taxon>Candidatus Beckwithiibacteriota</taxon>
    </lineage>
</organism>
<dbReference type="InterPro" id="IPR039702">
    <property type="entry name" value="FPS1-like"/>
</dbReference>
<sequence>MTGNDRITAMQALEFLRDYQKRVAFHYQKLFKKWQLLASRARKVNRLLMAKFFDLYPRGKQHRGALAVLGYELAGGKDKEDILKASIMIELMETSILIADDVIDLDERRRGVATIHKQWEAKIKDQSRRSVGTKIKNDEARHFGESMAQITSIIGFHLAPWVLLQTKFSDLIKTKALNFYNESLIETGWGEALDVASSWQKFKDKQNSAGLIHDYKTVHYSSVLPLKFGAILAGTEPGVWLSSLEKYAVALGRIFQIQDDIIGSFGNPKVTGKANDNDIKEGRWTMLMEILWARADREDKSIIKQILSGSKRTAIEVSKIKKLMEKYGAVAQAQKRAQNYLKEGLELIPKLTKGREAQETLENLLRFMLERKR</sequence>
<dbReference type="GO" id="GO:0004161">
    <property type="term" value="F:dimethylallyltranstransferase activity"/>
    <property type="evidence" value="ECO:0007669"/>
    <property type="project" value="TreeGrafter"/>
</dbReference>
<name>A0A1F5E4U7_9BACT</name>
<dbReference type="SUPFAM" id="SSF48576">
    <property type="entry name" value="Terpenoid synthases"/>
    <property type="match status" value="1"/>
</dbReference>
<dbReference type="InterPro" id="IPR000092">
    <property type="entry name" value="Polyprenyl_synt"/>
</dbReference>
<evidence type="ECO:0000256" key="4">
    <source>
        <dbReference type="ARBA" id="ARBA00022842"/>
    </source>
</evidence>
<dbReference type="InterPro" id="IPR008949">
    <property type="entry name" value="Isoprenoid_synthase_dom_sf"/>
</dbReference>
<evidence type="ECO:0000256" key="1">
    <source>
        <dbReference type="ARBA" id="ARBA00001946"/>
    </source>
</evidence>
<dbReference type="Gene3D" id="1.10.600.10">
    <property type="entry name" value="Farnesyl Diphosphate Synthase"/>
    <property type="match status" value="1"/>
</dbReference>
<protein>
    <recommendedName>
        <fullName evidence="8">Polyprenyl synthetase</fullName>
    </recommendedName>
</protein>
<dbReference type="PROSITE" id="PS00723">
    <property type="entry name" value="POLYPRENYL_SYNTHASE_1"/>
    <property type="match status" value="1"/>
</dbReference>
<dbReference type="GO" id="GO:0004337">
    <property type="term" value="F:(2E,6E)-farnesyl diphosphate synthase activity"/>
    <property type="evidence" value="ECO:0007669"/>
    <property type="project" value="TreeGrafter"/>
</dbReference>
<dbReference type="EMBL" id="MEZK01000023">
    <property type="protein sequence ID" value="OGD62294.1"/>
    <property type="molecule type" value="Genomic_DNA"/>
</dbReference>
<gene>
    <name evidence="6" type="ORF">A2160_00690</name>
</gene>